<dbReference type="InterPro" id="IPR027843">
    <property type="entry name" value="DUF4440"/>
</dbReference>
<organism evidence="2 3">
    <name type="scientific">Sphingosinicella soli</name>
    <dbReference type="NCBI Taxonomy" id="333708"/>
    <lineage>
        <taxon>Bacteria</taxon>
        <taxon>Pseudomonadati</taxon>
        <taxon>Pseudomonadota</taxon>
        <taxon>Alphaproteobacteria</taxon>
        <taxon>Sphingomonadales</taxon>
        <taxon>Sphingosinicellaceae</taxon>
        <taxon>Sphingosinicella</taxon>
    </lineage>
</organism>
<sequence length="93" mass="10339">MTDDDMRTLAKHFFDAVERGDVATLRSFYSDDARIWHNTDEAEQTADENAEALSGFTKRITDRVYADRRVNIYSPAGSCSSTRSTAPGRTASA</sequence>
<accession>A0A7W7B455</accession>
<dbReference type="Pfam" id="PF14534">
    <property type="entry name" value="DUF4440"/>
    <property type="match status" value="1"/>
</dbReference>
<evidence type="ECO:0000313" key="3">
    <source>
        <dbReference type="Proteomes" id="UP000566324"/>
    </source>
</evidence>
<feature type="domain" description="DUF4440" evidence="1">
    <location>
        <begin position="9"/>
        <end position="89"/>
    </location>
</feature>
<proteinExistence type="predicted"/>
<dbReference type="Gene3D" id="3.10.450.50">
    <property type="match status" value="1"/>
</dbReference>
<dbReference type="InterPro" id="IPR032710">
    <property type="entry name" value="NTF2-like_dom_sf"/>
</dbReference>
<evidence type="ECO:0000313" key="2">
    <source>
        <dbReference type="EMBL" id="MBB4632730.1"/>
    </source>
</evidence>
<dbReference type="AlphaFoldDB" id="A0A7W7B455"/>
<dbReference type="Proteomes" id="UP000566324">
    <property type="component" value="Unassembled WGS sequence"/>
</dbReference>
<protein>
    <submittedName>
        <fullName evidence="2">Ketosteroid isomerase-like protein</fullName>
    </submittedName>
</protein>
<comment type="caution">
    <text evidence="2">The sequence shown here is derived from an EMBL/GenBank/DDBJ whole genome shotgun (WGS) entry which is preliminary data.</text>
</comment>
<evidence type="ECO:0000259" key="1">
    <source>
        <dbReference type="Pfam" id="PF14534"/>
    </source>
</evidence>
<keyword evidence="2" id="KW-0413">Isomerase</keyword>
<gene>
    <name evidence="2" type="ORF">GGQ98_002357</name>
</gene>
<keyword evidence="3" id="KW-1185">Reference proteome</keyword>
<name>A0A7W7B455_9SPHN</name>
<dbReference type="EMBL" id="JACHNZ010000026">
    <property type="protein sequence ID" value="MBB4632730.1"/>
    <property type="molecule type" value="Genomic_DNA"/>
</dbReference>
<dbReference type="SUPFAM" id="SSF54427">
    <property type="entry name" value="NTF2-like"/>
    <property type="match status" value="1"/>
</dbReference>
<dbReference type="GO" id="GO:0016853">
    <property type="term" value="F:isomerase activity"/>
    <property type="evidence" value="ECO:0007669"/>
    <property type="project" value="UniProtKB-KW"/>
</dbReference>
<dbReference type="RefSeq" id="WP_207791375.1">
    <property type="nucleotide sequence ID" value="NZ_JACHNZ010000026.1"/>
</dbReference>
<reference evidence="2 3" key="1">
    <citation type="submission" date="2020-08" db="EMBL/GenBank/DDBJ databases">
        <title>Genomic Encyclopedia of Type Strains, Phase IV (KMG-IV): sequencing the most valuable type-strain genomes for metagenomic binning, comparative biology and taxonomic classification.</title>
        <authorList>
            <person name="Goeker M."/>
        </authorList>
    </citation>
    <scope>NUCLEOTIDE SEQUENCE [LARGE SCALE GENOMIC DNA]</scope>
    <source>
        <strain evidence="2 3">DSM 17328</strain>
    </source>
</reference>